<reference evidence="13" key="1">
    <citation type="submission" date="2025-04" db="UniProtKB">
        <authorList>
            <consortium name="RefSeq"/>
        </authorList>
    </citation>
    <scope>IDENTIFICATION</scope>
    <source>
        <tissue evidence="14 15">Thorax and Abdomen</tissue>
        <tissue evidence="13">Whole body</tissue>
    </source>
</reference>
<organism evidence="12 13">
    <name type="scientific">Neodiprion lecontei</name>
    <name type="common">Redheaded pine sawfly</name>
    <dbReference type="NCBI Taxonomy" id="441921"/>
    <lineage>
        <taxon>Eukaryota</taxon>
        <taxon>Metazoa</taxon>
        <taxon>Ecdysozoa</taxon>
        <taxon>Arthropoda</taxon>
        <taxon>Hexapoda</taxon>
        <taxon>Insecta</taxon>
        <taxon>Pterygota</taxon>
        <taxon>Neoptera</taxon>
        <taxon>Endopterygota</taxon>
        <taxon>Hymenoptera</taxon>
        <taxon>Tenthredinoidea</taxon>
        <taxon>Diprionidae</taxon>
        <taxon>Diprioninae</taxon>
        <taxon>Neodiprion</taxon>
    </lineage>
</organism>
<dbReference type="Gene3D" id="1.20.5.110">
    <property type="match status" value="1"/>
</dbReference>
<dbReference type="RefSeq" id="XP_015513502.1">
    <property type="nucleotide sequence ID" value="XM_015658016.1"/>
</dbReference>
<evidence type="ECO:0000256" key="4">
    <source>
        <dbReference type="ARBA" id="ARBA00022927"/>
    </source>
</evidence>
<evidence type="ECO:0000256" key="3">
    <source>
        <dbReference type="ARBA" id="ARBA00022692"/>
    </source>
</evidence>
<keyword evidence="12" id="KW-1185">Reference proteome</keyword>
<evidence type="ECO:0000313" key="13">
    <source>
        <dbReference type="RefSeq" id="XP_015513502.1"/>
    </source>
</evidence>
<dbReference type="InParanoid" id="A0A6J0BH35"/>
<dbReference type="AlphaFoldDB" id="A0A6J0BH35"/>
<accession>A0A6J0BH35</accession>
<evidence type="ECO:0000313" key="14">
    <source>
        <dbReference type="RefSeq" id="XP_046597422.1"/>
    </source>
</evidence>
<dbReference type="CDD" id="cd15853">
    <property type="entry name" value="SNARE_Bet1"/>
    <property type="match status" value="1"/>
</dbReference>
<dbReference type="OrthoDB" id="261831at2759"/>
<dbReference type="GO" id="GO:0015031">
    <property type="term" value="P:protein transport"/>
    <property type="evidence" value="ECO:0007669"/>
    <property type="project" value="UniProtKB-KW"/>
</dbReference>
<dbReference type="InterPro" id="IPR000727">
    <property type="entry name" value="T_SNARE_dom"/>
</dbReference>
<evidence type="ECO:0000256" key="1">
    <source>
        <dbReference type="ARBA" id="ARBA00004394"/>
    </source>
</evidence>
<dbReference type="PROSITE" id="PS50192">
    <property type="entry name" value="T_SNARE"/>
    <property type="match status" value="1"/>
</dbReference>
<keyword evidence="3 10" id="KW-0812">Transmembrane</keyword>
<comment type="subcellular location">
    <subcellularLocation>
        <location evidence="8">Endomembrane system</location>
        <topology evidence="8">Single-pass type IV membrane protein</topology>
    </subcellularLocation>
    <subcellularLocation>
        <location evidence="1">Golgi apparatus membrane</location>
    </subcellularLocation>
</comment>
<dbReference type="SMART" id="SM00397">
    <property type="entry name" value="t_SNARE"/>
    <property type="match status" value="1"/>
</dbReference>
<evidence type="ECO:0000256" key="7">
    <source>
        <dbReference type="ARBA" id="ARBA00023136"/>
    </source>
</evidence>
<evidence type="ECO:0000256" key="10">
    <source>
        <dbReference type="SAM" id="Phobius"/>
    </source>
</evidence>
<evidence type="ECO:0000259" key="11">
    <source>
        <dbReference type="PROSITE" id="PS50192"/>
    </source>
</evidence>
<sequence>MRRSHSGGYAYGPLPSTSHDALEEENERIADELKDKISLLKAVSIDIGTEVKYQEKMLNGMDEDFERTSGSLTSSVSRVLRMARAGHNYYIIYLFLFSIAVFIVLWLVLKFK</sequence>
<dbReference type="CTD" id="10282"/>
<feature type="domain" description="T-SNARE coiled-coil homology" evidence="11">
    <location>
        <begin position="20"/>
        <end position="82"/>
    </location>
</feature>
<dbReference type="PANTHER" id="PTHR12791">
    <property type="entry name" value="GOLGI SNARE BET1-RELATED"/>
    <property type="match status" value="1"/>
</dbReference>
<dbReference type="GO" id="GO:0000139">
    <property type="term" value="C:Golgi membrane"/>
    <property type="evidence" value="ECO:0007669"/>
    <property type="project" value="UniProtKB-SubCell"/>
</dbReference>
<evidence type="ECO:0000256" key="6">
    <source>
        <dbReference type="ARBA" id="ARBA00023034"/>
    </source>
</evidence>
<dbReference type="SUPFAM" id="SSF58038">
    <property type="entry name" value="SNARE fusion complex"/>
    <property type="match status" value="1"/>
</dbReference>
<evidence type="ECO:0000256" key="5">
    <source>
        <dbReference type="ARBA" id="ARBA00022989"/>
    </source>
</evidence>
<evidence type="ECO:0000313" key="12">
    <source>
        <dbReference type="Proteomes" id="UP000829291"/>
    </source>
</evidence>
<gene>
    <name evidence="13 14 15" type="primary">LOC107219703</name>
</gene>
<evidence type="ECO:0000313" key="15">
    <source>
        <dbReference type="RefSeq" id="XP_046597423.1"/>
    </source>
</evidence>
<dbReference type="InterPro" id="IPR039899">
    <property type="entry name" value="BET1_SNARE"/>
</dbReference>
<dbReference type="KEGG" id="nlo:107219703"/>
<evidence type="ECO:0000256" key="9">
    <source>
        <dbReference type="SAM" id="MobiDB-lite"/>
    </source>
</evidence>
<keyword evidence="7 10" id="KW-0472">Membrane</keyword>
<keyword evidence="4" id="KW-0653">Protein transport</keyword>
<dbReference type="GeneID" id="107219703"/>
<dbReference type="Proteomes" id="UP000829291">
    <property type="component" value="Chromosome 5"/>
</dbReference>
<protein>
    <submittedName>
        <fullName evidence="13 14">BET1-like protein</fullName>
    </submittedName>
</protein>
<evidence type="ECO:0000256" key="2">
    <source>
        <dbReference type="ARBA" id="ARBA00022448"/>
    </source>
</evidence>
<dbReference type="FunCoup" id="A0A6J0BH35">
    <property type="interactions" value="1317"/>
</dbReference>
<proteinExistence type="predicted"/>
<keyword evidence="6" id="KW-0333">Golgi apparatus</keyword>
<dbReference type="RefSeq" id="XP_046597422.1">
    <property type="nucleotide sequence ID" value="XM_046741466.1"/>
</dbReference>
<dbReference type="RefSeq" id="XP_046597423.1">
    <property type="nucleotide sequence ID" value="XM_046741467.1"/>
</dbReference>
<name>A0A6J0BH35_NEOLC</name>
<feature type="region of interest" description="Disordered" evidence="9">
    <location>
        <begin position="1"/>
        <end position="20"/>
    </location>
</feature>
<keyword evidence="2" id="KW-0813">Transport</keyword>
<keyword evidence="5 10" id="KW-1133">Transmembrane helix</keyword>
<feature type="transmembrane region" description="Helical" evidence="10">
    <location>
        <begin position="90"/>
        <end position="109"/>
    </location>
</feature>
<evidence type="ECO:0000256" key="8">
    <source>
        <dbReference type="ARBA" id="ARBA00046280"/>
    </source>
</evidence>